<dbReference type="Proteomes" id="UP001165780">
    <property type="component" value="Unplaced"/>
</dbReference>
<dbReference type="SMART" id="SM00248">
    <property type="entry name" value="ANK"/>
    <property type="match status" value="6"/>
</dbReference>
<evidence type="ECO:0000313" key="6">
    <source>
        <dbReference type="Proteomes" id="UP001165780"/>
    </source>
</evidence>
<evidence type="ECO:0000313" key="7">
    <source>
        <dbReference type="RefSeq" id="XP_019298402.2"/>
    </source>
</evidence>
<dbReference type="AlphaFoldDB" id="A0A9V1F9T0"/>
<dbReference type="FunFam" id="1.25.40.20:FF:000370">
    <property type="entry name" value="Ankyrin repeat domain-containing protein 6"/>
    <property type="match status" value="1"/>
</dbReference>
<feature type="compositionally biased region" description="Basic and acidic residues" evidence="5">
    <location>
        <begin position="304"/>
        <end position="314"/>
    </location>
</feature>
<reference evidence="7" key="1">
    <citation type="submission" date="2025-08" db="UniProtKB">
        <authorList>
            <consortium name="RefSeq"/>
        </authorList>
    </citation>
    <scope>IDENTIFICATION</scope>
    <source>
        <tissue evidence="7">Whole blood</tissue>
    </source>
</reference>
<feature type="compositionally biased region" description="Polar residues" evidence="5">
    <location>
        <begin position="641"/>
        <end position="650"/>
    </location>
</feature>
<keyword evidence="6" id="KW-1185">Reference proteome</keyword>
<dbReference type="GeneID" id="109263407"/>
<dbReference type="PANTHER" id="PTHR24201">
    <property type="entry name" value="ANK_REP_REGION DOMAIN-CONTAINING PROTEIN"/>
    <property type="match status" value="1"/>
</dbReference>
<protein>
    <submittedName>
        <fullName evidence="7">Ankyrin repeat domain-containing protein 6 isoform X4</fullName>
    </submittedName>
</protein>
<gene>
    <name evidence="7" type="primary">ANKRD6</name>
</gene>
<feature type="repeat" description="ANK" evidence="3">
    <location>
        <begin position="99"/>
        <end position="131"/>
    </location>
</feature>
<evidence type="ECO:0000256" key="4">
    <source>
        <dbReference type="SAM" id="Coils"/>
    </source>
</evidence>
<feature type="repeat" description="ANK" evidence="3">
    <location>
        <begin position="165"/>
        <end position="197"/>
    </location>
</feature>
<dbReference type="Pfam" id="PF12796">
    <property type="entry name" value="Ank_2"/>
    <property type="match status" value="1"/>
</dbReference>
<feature type="compositionally biased region" description="Polar residues" evidence="5">
    <location>
        <begin position="556"/>
        <end position="572"/>
    </location>
</feature>
<evidence type="ECO:0000256" key="5">
    <source>
        <dbReference type="SAM" id="MobiDB-lite"/>
    </source>
</evidence>
<feature type="compositionally biased region" description="Polar residues" evidence="5">
    <location>
        <begin position="516"/>
        <end position="534"/>
    </location>
</feature>
<feature type="coiled-coil region" evidence="4">
    <location>
        <begin position="685"/>
        <end position="712"/>
    </location>
</feature>
<dbReference type="InterPro" id="IPR036770">
    <property type="entry name" value="Ankyrin_rpt-contain_sf"/>
</dbReference>
<keyword evidence="4" id="KW-0175">Coiled coil</keyword>
<feature type="region of interest" description="Disordered" evidence="5">
    <location>
        <begin position="289"/>
        <end position="376"/>
    </location>
</feature>
<dbReference type="SUPFAM" id="SSF48403">
    <property type="entry name" value="Ankyrin repeat"/>
    <property type="match status" value="1"/>
</dbReference>
<dbReference type="InterPro" id="IPR002110">
    <property type="entry name" value="Ankyrin_rpt"/>
</dbReference>
<evidence type="ECO:0000256" key="3">
    <source>
        <dbReference type="PROSITE-ProRule" id="PRU00023"/>
    </source>
</evidence>
<dbReference type="FunFam" id="1.25.40.20:FF:000524">
    <property type="entry name" value="Ankyrin repeat domain 6b"/>
    <property type="match status" value="1"/>
</dbReference>
<organism evidence="6 7">
    <name type="scientific">Panthera pardus</name>
    <name type="common">Leopard</name>
    <name type="synonym">Felis pardus</name>
    <dbReference type="NCBI Taxonomy" id="9691"/>
    <lineage>
        <taxon>Eukaryota</taxon>
        <taxon>Metazoa</taxon>
        <taxon>Chordata</taxon>
        <taxon>Craniata</taxon>
        <taxon>Vertebrata</taxon>
        <taxon>Euteleostomi</taxon>
        <taxon>Mammalia</taxon>
        <taxon>Eutheria</taxon>
        <taxon>Laurasiatheria</taxon>
        <taxon>Carnivora</taxon>
        <taxon>Feliformia</taxon>
        <taxon>Felidae</taxon>
        <taxon>Pantherinae</taxon>
        <taxon>Panthera</taxon>
    </lineage>
</organism>
<accession>A0A9V1F9T0</accession>
<dbReference type="InterPro" id="IPR050776">
    <property type="entry name" value="Ank_Repeat/CDKN_Inhibitor"/>
</dbReference>
<dbReference type="PROSITE" id="PS50088">
    <property type="entry name" value="ANK_REPEAT"/>
    <property type="match status" value="5"/>
</dbReference>
<feature type="repeat" description="ANK" evidence="3">
    <location>
        <begin position="132"/>
        <end position="164"/>
    </location>
</feature>
<keyword evidence="2 3" id="KW-0040">ANK repeat</keyword>
<feature type="compositionally biased region" description="Basic residues" evidence="5">
    <location>
        <begin position="79"/>
        <end position="90"/>
    </location>
</feature>
<feature type="compositionally biased region" description="Polar residues" evidence="5">
    <location>
        <begin position="289"/>
        <end position="302"/>
    </location>
</feature>
<name>A0A9V1F9T0_PANPR</name>
<dbReference type="PRINTS" id="PR01415">
    <property type="entry name" value="ANKYRIN"/>
</dbReference>
<proteinExistence type="predicted"/>
<feature type="compositionally biased region" description="Basic residues" evidence="5">
    <location>
        <begin position="612"/>
        <end position="624"/>
    </location>
</feature>
<feature type="region of interest" description="Disordered" evidence="5">
    <location>
        <begin position="509"/>
        <end position="572"/>
    </location>
</feature>
<dbReference type="FunFam" id="1.25.40.20:FF:000200">
    <property type="entry name" value="ankyrin repeat domain-containing protein 6"/>
    <property type="match status" value="1"/>
</dbReference>
<feature type="repeat" description="ANK" evidence="3">
    <location>
        <begin position="198"/>
        <end position="230"/>
    </location>
</feature>
<feature type="region of interest" description="Disordered" evidence="5">
    <location>
        <begin position="595"/>
        <end position="650"/>
    </location>
</feature>
<keyword evidence="1" id="KW-0677">Repeat</keyword>
<dbReference type="CTD" id="22881"/>
<dbReference type="Pfam" id="PF13637">
    <property type="entry name" value="Ank_4"/>
    <property type="match status" value="2"/>
</dbReference>
<dbReference type="PROSITE" id="PS50297">
    <property type="entry name" value="ANK_REP_REGION"/>
    <property type="match status" value="5"/>
</dbReference>
<dbReference type="Gene3D" id="1.25.40.20">
    <property type="entry name" value="Ankyrin repeat-containing domain"/>
    <property type="match status" value="2"/>
</dbReference>
<evidence type="ECO:0000256" key="1">
    <source>
        <dbReference type="ARBA" id="ARBA00022737"/>
    </source>
</evidence>
<feature type="region of interest" description="Disordered" evidence="5">
    <location>
        <begin position="75"/>
        <end position="106"/>
    </location>
</feature>
<feature type="compositionally biased region" description="Basic residues" evidence="5">
    <location>
        <begin position="353"/>
        <end position="369"/>
    </location>
</feature>
<feature type="repeat" description="ANK" evidence="3">
    <location>
        <begin position="231"/>
        <end position="263"/>
    </location>
</feature>
<dbReference type="RefSeq" id="XP_019298402.2">
    <property type="nucleotide sequence ID" value="XM_019442857.2"/>
</dbReference>
<evidence type="ECO:0000256" key="2">
    <source>
        <dbReference type="ARBA" id="ARBA00023043"/>
    </source>
</evidence>
<sequence>MTSSGLEWDYYEFQPVETSSLEYATPGENSPWLPANPVNTHWSSNAISDWSMSNHTAPTSEIAQDPVAMIKAMKEEKNKKKQRRKARKNPRRSEREQEGDQTALHRATVVGNTEVIAALIQEGCALDRQDKDGNTALHEASWHGFSQSAKLLVKAGANVLAKNKAGNTALHLACQNSHSQSTRVLLLGGSRADLKNNAGDTCLHVAARYNHLSIIKLLLSAFCSVHEKNQAGDTALHVAAALNHKKVVKILLEAGADGTIVNNAGQTPLETARYHNNPEVALLLTKAPQGSVSAGDTPSSEQAAPRKEDAREDVLSASPEPKAKENRQRKSRPKASAFSDPTPPADQQPGHQKNLHAHSHPKKRPRHRCSPPPPPHEFRAYQLYTLYRGKDGKVMQAPINGCRCEPLINKLENQLEAAVEEIRAELGSVQDKMNTKLGHMENKTQHQMRVLDKLMVERLSAERTECLNRLQQHSDTEKHEGERRQMSLVDELKTWCMLKIQNLELKLSGDSRASRTKSTPSTCESSTGVDQSVATAGPVAASDSSPQVVRPKEKAFNSTATHRLQQELSSSDCTASRLRNVKVQTALLPLKEAAKCDQQAGPCVDRGTQTKKSGKSGQTRHRPQHPAPGTAGGQPPPAAGSEQTASHVRDTSQALEITQYFFEAVSTQMEKWYERKIEEARSQASQKAQQDKATLKEHIKSLEEELAKLRTKVQKEN</sequence>